<feature type="compositionally biased region" description="Low complexity" evidence="1">
    <location>
        <begin position="185"/>
        <end position="198"/>
    </location>
</feature>
<dbReference type="EMBL" id="KQ474090">
    <property type="protein sequence ID" value="KPV71935.1"/>
    <property type="molecule type" value="Genomic_DNA"/>
</dbReference>
<proteinExistence type="predicted"/>
<feature type="compositionally biased region" description="Basic and acidic residues" evidence="1">
    <location>
        <begin position="160"/>
        <end position="169"/>
    </location>
</feature>
<dbReference type="AlphaFoldDB" id="A0A0P9GWZ1"/>
<dbReference type="GeneID" id="28978733"/>
<protein>
    <submittedName>
        <fullName evidence="2">Uncharacterized protein</fullName>
    </submittedName>
</protein>
<accession>A0A0P9GWZ1</accession>
<feature type="compositionally biased region" description="Basic and acidic residues" evidence="1">
    <location>
        <begin position="214"/>
        <end position="276"/>
    </location>
</feature>
<dbReference type="OrthoDB" id="2139939at2759"/>
<dbReference type="STRING" id="578459.A0A0P9GWZ1"/>
<reference evidence="2 3" key="1">
    <citation type="journal article" date="2015" name="Front. Microbiol.">
        <title>Genome sequence of the plant growth promoting endophytic yeast Rhodotorula graminis WP1.</title>
        <authorList>
            <person name="Firrincieli A."/>
            <person name="Otillar R."/>
            <person name="Salamov A."/>
            <person name="Schmutz J."/>
            <person name="Khan Z."/>
            <person name="Redman R.S."/>
            <person name="Fleck N.D."/>
            <person name="Lindquist E."/>
            <person name="Grigoriev I.V."/>
            <person name="Doty S.L."/>
        </authorList>
    </citation>
    <scope>NUCLEOTIDE SEQUENCE [LARGE SCALE GENOMIC DNA]</scope>
    <source>
        <strain evidence="2 3">WP1</strain>
    </source>
</reference>
<gene>
    <name evidence="2" type="ORF">RHOBADRAFT_56311</name>
</gene>
<evidence type="ECO:0000256" key="1">
    <source>
        <dbReference type="SAM" id="MobiDB-lite"/>
    </source>
</evidence>
<dbReference type="Proteomes" id="UP000053890">
    <property type="component" value="Unassembled WGS sequence"/>
</dbReference>
<evidence type="ECO:0000313" key="3">
    <source>
        <dbReference type="Proteomes" id="UP000053890"/>
    </source>
</evidence>
<feature type="compositionally biased region" description="Low complexity" evidence="1">
    <location>
        <begin position="1"/>
        <end position="20"/>
    </location>
</feature>
<feature type="compositionally biased region" description="Basic and acidic residues" evidence="1">
    <location>
        <begin position="308"/>
        <end position="344"/>
    </location>
</feature>
<feature type="region of interest" description="Disordered" evidence="1">
    <location>
        <begin position="1"/>
        <end position="83"/>
    </location>
</feature>
<keyword evidence="3" id="KW-1185">Reference proteome</keyword>
<name>A0A0P9GWZ1_RHOGW</name>
<dbReference type="PANTHER" id="PTHR34117">
    <property type="entry name" value="STYLE CELL-CYCLE INHIBITOR 1"/>
    <property type="match status" value="1"/>
</dbReference>
<dbReference type="InterPro" id="IPR044688">
    <property type="entry name" value="SCI-1-like"/>
</dbReference>
<feature type="compositionally biased region" description="Pro residues" evidence="1">
    <location>
        <begin position="175"/>
        <end position="184"/>
    </location>
</feature>
<dbReference type="OMA" id="MFAMYLD"/>
<dbReference type="PANTHER" id="PTHR34117:SF1">
    <property type="entry name" value="STYLE CELL-CYCLE INHIBITOR 1"/>
    <property type="match status" value="1"/>
</dbReference>
<organism evidence="2 3">
    <name type="scientific">Rhodotorula graminis (strain WP1)</name>
    <dbReference type="NCBI Taxonomy" id="578459"/>
    <lineage>
        <taxon>Eukaryota</taxon>
        <taxon>Fungi</taxon>
        <taxon>Dikarya</taxon>
        <taxon>Basidiomycota</taxon>
        <taxon>Pucciniomycotina</taxon>
        <taxon>Microbotryomycetes</taxon>
        <taxon>Sporidiobolales</taxon>
        <taxon>Sporidiobolaceae</taxon>
        <taxon>Rhodotorula</taxon>
    </lineage>
</organism>
<dbReference type="RefSeq" id="XP_018267984.1">
    <property type="nucleotide sequence ID" value="XM_018418286.1"/>
</dbReference>
<feature type="region of interest" description="Disordered" evidence="1">
    <location>
        <begin position="127"/>
        <end position="344"/>
    </location>
</feature>
<feature type="compositionally biased region" description="Low complexity" evidence="1">
    <location>
        <begin position="27"/>
        <end position="45"/>
    </location>
</feature>
<sequence length="366" mass="39797">MRSSSSLASPTSSPSSPRAAQLPWASRTTTRAPRAAAATRARAPPTARPRDKDKDSHRHRRDRSPSDDKDGGPPPGVDELSDDDYFLKATELKLWLYEDRGKKLDSLKTEDARRYFRKLDAKYYAGIAPGSLPSSISTSHSWSFKKASQADLDAAATVRRSVDGTKTRSYDPTAAPGPAPPPPSSSSSSRAVAGPSRGPQLGPAMPPSSAVERLQMERDARDSTRSAEREAYAASRRRDAREGRHAERDERATGRDRLVEKRREGNASRRDFEASREGGGMMDFDEDALMSGSTGAGGGPAGPGSFEDAVKARERAQSRREERKFGGEEKRAEMTDRLSAHRQKEDATMAMFKQLAAQRFGGAGAS</sequence>
<feature type="compositionally biased region" description="Polar residues" evidence="1">
    <location>
        <begin position="132"/>
        <end position="142"/>
    </location>
</feature>
<evidence type="ECO:0000313" key="2">
    <source>
        <dbReference type="EMBL" id="KPV71935.1"/>
    </source>
</evidence>